<feature type="transmembrane region" description="Helical" evidence="5">
    <location>
        <begin position="116"/>
        <end position="136"/>
    </location>
</feature>
<feature type="transmembrane region" description="Helical" evidence="5">
    <location>
        <begin position="90"/>
        <end position="110"/>
    </location>
</feature>
<keyword evidence="2 5" id="KW-0812">Transmembrane</keyword>
<feature type="domain" description="Peptidase S54 rhomboid" evidence="6">
    <location>
        <begin position="52"/>
        <end position="193"/>
    </location>
</feature>
<dbReference type="PANTHER" id="PTHR43066">
    <property type="entry name" value="RHOMBOID-RELATED PROTEIN"/>
    <property type="match status" value="1"/>
</dbReference>
<comment type="subcellular location">
    <subcellularLocation>
        <location evidence="1">Membrane</location>
        <topology evidence="1">Multi-pass membrane protein</topology>
    </subcellularLocation>
</comment>
<feature type="transmembrane region" description="Helical" evidence="5">
    <location>
        <begin position="60"/>
        <end position="83"/>
    </location>
</feature>
<keyword evidence="8" id="KW-1185">Reference proteome</keyword>
<name>A0A0W1RCK0_9EURY</name>
<keyword evidence="7" id="KW-0645">Protease</keyword>
<keyword evidence="3 5" id="KW-1133">Transmembrane helix</keyword>
<gene>
    <name evidence="7" type="ORF">AUR64_06540</name>
</gene>
<dbReference type="OrthoDB" id="169619at2157"/>
<evidence type="ECO:0000256" key="4">
    <source>
        <dbReference type="ARBA" id="ARBA00023136"/>
    </source>
</evidence>
<dbReference type="InterPro" id="IPR035952">
    <property type="entry name" value="Rhomboid-like_sf"/>
</dbReference>
<sequence>MVSRWGSPTLDTLVVFGVVFLVQSFLGLLGNAAGLVVSPVGLFALSPPVGQDPWTLVTSVYAHAGVGHLLSNAVALVVVGFLVEQGTTRWRYHAFFLTTGILAGLAEIGFDSVFSQAVPVVGASGAIFALAGYLLAANPVTDSVLGRLNLDGRGKVILVVAAAALVAALSAGPNIAIVAHGTGFVLGLVAGRLRLLSV</sequence>
<evidence type="ECO:0000313" key="8">
    <source>
        <dbReference type="Proteomes" id="UP000054387"/>
    </source>
</evidence>
<comment type="caution">
    <text evidence="7">The sequence shown here is derived from an EMBL/GenBank/DDBJ whole genome shotgun (WGS) entry which is preliminary data.</text>
</comment>
<proteinExistence type="predicted"/>
<dbReference type="STRING" id="1514971.AUR64_06540"/>
<organism evidence="7 8">
    <name type="scientific">Haloprofundus marisrubri</name>
    <dbReference type="NCBI Taxonomy" id="1514971"/>
    <lineage>
        <taxon>Archaea</taxon>
        <taxon>Methanobacteriati</taxon>
        <taxon>Methanobacteriota</taxon>
        <taxon>Stenosarchaea group</taxon>
        <taxon>Halobacteria</taxon>
        <taxon>Halobacteriales</taxon>
        <taxon>Haloferacaceae</taxon>
        <taxon>Haloprofundus</taxon>
    </lineage>
</organism>
<evidence type="ECO:0000259" key="6">
    <source>
        <dbReference type="Pfam" id="PF01694"/>
    </source>
</evidence>
<dbReference type="Proteomes" id="UP000054387">
    <property type="component" value="Unassembled WGS sequence"/>
</dbReference>
<dbReference type="EMBL" id="LOPU01000016">
    <property type="protein sequence ID" value="KTG10841.1"/>
    <property type="molecule type" value="Genomic_DNA"/>
</dbReference>
<evidence type="ECO:0000313" key="7">
    <source>
        <dbReference type="EMBL" id="KTG10841.1"/>
    </source>
</evidence>
<dbReference type="AlphaFoldDB" id="A0A0W1RCK0"/>
<dbReference type="GO" id="GO:0004252">
    <property type="term" value="F:serine-type endopeptidase activity"/>
    <property type="evidence" value="ECO:0007669"/>
    <property type="project" value="InterPro"/>
</dbReference>
<keyword evidence="4 5" id="KW-0472">Membrane</keyword>
<dbReference type="Gene3D" id="1.20.1540.10">
    <property type="entry name" value="Rhomboid-like"/>
    <property type="match status" value="1"/>
</dbReference>
<evidence type="ECO:0000256" key="5">
    <source>
        <dbReference type="SAM" id="Phobius"/>
    </source>
</evidence>
<evidence type="ECO:0000256" key="1">
    <source>
        <dbReference type="ARBA" id="ARBA00004141"/>
    </source>
</evidence>
<dbReference type="GO" id="GO:0006508">
    <property type="term" value="P:proteolysis"/>
    <property type="evidence" value="ECO:0007669"/>
    <property type="project" value="UniProtKB-KW"/>
</dbReference>
<feature type="transmembrane region" description="Helical" evidence="5">
    <location>
        <begin position="12"/>
        <end position="40"/>
    </location>
</feature>
<dbReference type="PANTHER" id="PTHR43066:SF11">
    <property type="entry name" value="PEPTIDASE S54 RHOMBOID DOMAIN-CONTAINING PROTEIN"/>
    <property type="match status" value="1"/>
</dbReference>
<dbReference type="GO" id="GO:0016020">
    <property type="term" value="C:membrane"/>
    <property type="evidence" value="ECO:0007669"/>
    <property type="project" value="UniProtKB-SubCell"/>
</dbReference>
<accession>A0A0W1RCK0</accession>
<keyword evidence="7" id="KW-0378">Hydrolase</keyword>
<dbReference type="InterPro" id="IPR022764">
    <property type="entry name" value="Peptidase_S54_rhomboid_dom"/>
</dbReference>
<protein>
    <submittedName>
        <fullName evidence="7">Rhomboid family intramembrane serine protease</fullName>
    </submittedName>
</protein>
<evidence type="ECO:0000256" key="3">
    <source>
        <dbReference type="ARBA" id="ARBA00022989"/>
    </source>
</evidence>
<reference evidence="7 8" key="1">
    <citation type="submission" date="2015-12" db="EMBL/GenBank/DDBJ databases">
        <title>Haloprofundus marisrubri gen. nov., sp. nov., an extremely halophilic archaeon isolated from the Discovery deep brine-seawater interface in the Red Sea.</title>
        <authorList>
            <person name="Zhang G."/>
            <person name="Stingl U."/>
            <person name="Rashid M."/>
        </authorList>
    </citation>
    <scope>NUCLEOTIDE SEQUENCE [LARGE SCALE GENOMIC DNA]</scope>
    <source>
        <strain evidence="7 8">SB9</strain>
    </source>
</reference>
<dbReference type="SUPFAM" id="SSF144091">
    <property type="entry name" value="Rhomboid-like"/>
    <property type="match status" value="1"/>
</dbReference>
<feature type="transmembrane region" description="Helical" evidence="5">
    <location>
        <begin position="156"/>
        <end position="189"/>
    </location>
</feature>
<evidence type="ECO:0000256" key="2">
    <source>
        <dbReference type="ARBA" id="ARBA00022692"/>
    </source>
</evidence>
<dbReference type="Pfam" id="PF01694">
    <property type="entry name" value="Rhomboid"/>
    <property type="match status" value="1"/>
</dbReference>
<dbReference type="RefSeq" id="WP_058580639.1">
    <property type="nucleotide sequence ID" value="NZ_LOPU01000016.1"/>
</dbReference>